<proteinExistence type="predicted"/>
<name>Q9AW72_GUITH</name>
<dbReference type="Proteomes" id="UP000242167">
    <property type="component" value="Nucleomorph 2"/>
</dbReference>
<dbReference type="AlphaFoldDB" id="Q9AW72"/>
<dbReference type="EMBL" id="AJ010592">
    <property type="protein sequence ID" value="CAC26998.1"/>
    <property type="molecule type" value="Genomic_DNA"/>
</dbReference>
<organism evidence="1 2">
    <name type="scientific">Guillardia theta</name>
    <name type="common">Cryptophyte</name>
    <name type="synonym">Cryptomonas phi</name>
    <dbReference type="NCBI Taxonomy" id="55529"/>
    <lineage>
        <taxon>Eukaryota</taxon>
        <taxon>Cryptophyceae</taxon>
        <taxon>Pyrenomonadales</taxon>
        <taxon>Geminigeraceae</taxon>
        <taxon>Guillardia</taxon>
    </lineage>
</organism>
<accession>Q9AW72</accession>
<protein>
    <submittedName>
        <fullName evidence="1">Uncharacterized protein</fullName>
    </submittedName>
</protein>
<evidence type="ECO:0000313" key="2">
    <source>
        <dbReference type="Proteomes" id="UP000242167"/>
    </source>
</evidence>
<sequence length="170" mass="20780">MNLTKLFKINCLFIIYILKSHSNIHDEIITTYLSCKTYISFYLKFIKYRYSYHTRLFKLFISYFFKYSNHLNNLNSISYYSKFYKYIDKEFSVKEFGYNIIGNIENMFSKSNKTKLKISLINSNLVKLKKFYNDKFYSNFKKNIKSNYNKFVLGFQILFLCIFLKYSNKY</sequence>
<dbReference type="GeneID" id="857575"/>
<reference evidence="1 2" key="1">
    <citation type="journal article" date="2001" name="Nature">
        <title>The highly reduced genome of an enslaved algal nucleus.</title>
        <authorList>
            <person name="Douglas S."/>
            <person name="Zauner S."/>
            <person name="Fraunholz M."/>
            <person name="Beaton M."/>
            <person name="Penny S."/>
            <person name="Deng L."/>
            <person name="Wu X."/>
            <person name="Reith M."/>
            <person name="Cavalier-Smith T."/>
            <person name="Maier U."/>
        </authorList>
    </citation>
    <scope>NUCLEOTIDE SEQUENCE [LARGE SCALE GENOMIC DNA]</scope>
</reference>
<dbReference type="RefSeq" id="XP_001713214.1">
    <property type="nucleotide sequence ID" value="XM_001713162.1"/>
</dbReference>
<dbReference type="GO" id="GO:0000428">
    <property type="term" value="C:DNA-directed RNA polymerase complex"/>
    <property type="evidence" value="ECO:0007669"/>
    <property type="project" value="UniProtKB-KW"/>
</dbReference>
<evidence type="ECO:0000313" key="1">
    <source>
        <dbReference type="EMBL" id="CAC26998.1"/>
    </source>
</evidence>